<evidence type="ECO:0000313" key="3">
    <source>
        <dbReference type="Proteomes" id="UP000825729"/>
    </source>
</evidence>
<evidence type="ECO:0000256" key="1">
    <source>
        <dbReference type="SAM" id="MobiDB-lite"/>
    </source>
</evidence>
<feature type="compositionally biased region" description="Acidic residues" evidence="1">
    <location>
        <begin position="23"/>
        <end position="34"/>
    </location>
</feature>
<protein>
    <submittedName>
        <fullName evidence="2">Uncharacterized protein</fullName>
    </submittedName>
</protein>
<proteinExistence type="predicted"/>
<dbReference type="AlphaFoldDB" id="A0AAV7ERK8"/>
<reference evidence="2 3" key="1">
    <citation type="submission" date="2021-07" db="EMBL/GenBank/DDBJ databases">
        <title>The Aristolochia fimbriata genome: insights into angiosperm evolution, floral development and chemical biosynthesis.</title>
        <authorList>
            <person name="Jiao Y."/>
        </authorList>
    </citation>
    <scope>NUCLEOTIDE SEQUENCE [LARGE SCALE GENOMIC DNA]</scope>
    <source>
        <strain evidence="2">IBCAS-2021</strain>
        <tissue evidence="2">Leaf</tissue>
    </source>
</reference>
<dbReference type="Proteomes" id="UP000825729">
    <property type="component" value="Unassembled WGS sequence"/>
</dbReference>
<evidence type="ECO:0000313" key="2">
    <source>
        <dbReference type="EMBL" id="KAG9451219.1"/>
    </source>
</evidence>
<keyword evidence="3" id="KW-1185">Reference proteome</keyword>
<sequence length="75" mass="8904">MYLSRFVMKKQQKGKRNSGSQTSDEDENEEDDEYGQWQLRVAREDEKPVTAHLDVTVSVKDANNIYKRKMGYFHF</sequence>
<accession>A0AAV7ERK8</accession>
<dbReference type="EMBL" id="JAINDJ010000004">
    <property type="protein sequence ID" value="KAG9451219.1"/>
    <property type="molecule type" value="Genomic_DNA"/>
</dbReference>
<gene>
    <name evidence="2" type="ORF">H6P81_011184</name>
</gene>
<feature type="compositionally biased region" description="Basic residues" evidence="1">
    <location>
        <begin position="7"/>
        <end position="16"/>
    </location>
</feature>
<feature type="region of interest" description="Disordered" evidence="1">
    <location>
        <begin position="1"/>
        <end position="35"/>
    </location>
</feature>
<name>A0AAV7ERK8_ARIFI</name>
<comment type="caution">
    <text evidence="2">The sequence shown here is derived from an EMBL/GenBank/DDBJ whole genome shotgun (WGS) entry which is preliminary data.</text>
</comment>
<organism evidence="2 3">
    <name type="scientific">Aristolochia fimbriata</name>
    <name type="common">White veined hardy Dutchman's pipe vine</name>
    <dbReference type="NCBI Taxonomy" id="158543"/>
    <lineage>
        <taxon>Eukaryota</taxon>
        <taxon>Viridiplantae</taxon>
        <taxon>Streptophyta</taxon>
        <taxon>Embryophyta</taxon>
        <taxon>Tracheophyta</taxon>
        <taxon>Spermatophyta</taxon>
        <taxon>Magnoliopsida</taxon>
        <taxon>Magnoliidae</taxon>
        <taxon>Piperales</taxon>
        <taxon>Aristolochiaceae</taxon>
        <taxon>Aristolochia</taxon>
    </lineage>
</organism>